<accession>A0A5N7DF46</accession>
<reference evidence="1 2" key="1">
    <citation type="submission" date="2019-04" db="EMBL/GenBank/DDBJ databases">
        <authorList>
            <consortium name="DOE Joint Genome Institute"/>
            <person name="Mondo S."/>
            <person name="Kjaerbolling I."/>
            <person name="Vesth T."/>
            <person name="Frisvad J.C."/>
            <person name="Nybo J.L."/>
            <person name="Theobald S."/>
            <person name="Kildgaard S."/>
            <person name="Isbrandt T."/>
            <person name="Kuo A."/>
            <person name="Sato A."/>
            <person name="Lyhne E.K."/>
            <person name="Kogle M.E."/>
            <person name="Wiebenga A."/>
            <person name="Kun R.S."/>
            <person name="Lubbers R.J."/>
            <person name="Makela M.R."/>
            <person name="Barry K."/>
            <person name="Chovatia M."/>
            <person name="Clum A."/>
            <person name="Daum C."/>
            <person name="Haridas S."/>
            <person name="He G."/>
            <person name="LaButti K."/>
            <person name="Lipzen A."/>
            <person name="Riley R."/>
            <person name="Salamov A."/>
            <person name="Simmons B.A."/>
            <person name="Magnuson J.K."/>
            <person name="Henrissat B."/>
            <person name="Mortensen U.H."/>
            <person name="Larsen T.O."/>
            <person name="Devries R.P."/>
            <person name="Grigoriev I.V."/>
            <person name="Machida M."/>
            <person name="Baker S.E."/>
            <person name="Andersen M.R."/>
            <person name="Cantor M.N."/>
            <person name="Hua S.X."/>
        </authorList>
    </citation>
    <scope>NUCLEOTIDE SEQUENCE [LARGE SCALE GENOMIC DNA]</scope>
    <source>
        <strain evidence="1 2">CBS 119388</strain>
    </source>
</reference>
<proteinExistence type="predicted"/>
<name>A0A5N7DF46_9EURO</name>
<evidence type="ECO:0000313" key="1">
    <source>
        <dbReference type="EMBL" id="KAE8404815.1"/>
    </source>
</evidence>
<protein>
    <submittedName>
        <fullName evidence="1">Uncharacterized protein</fullName>
    </submittedName>
</protein>
<dbReference type="AlphaFoldDB" id="A0A5N7DF46"/>
<gene>
    <name evidence="1" type="ORF">BDV37DRAFT_282351</name>
</gene>
<organism evidence="1 2">
    <name type="scientific">Aspergillus pseudonomiae</name>
    <dbReference type="NCBI Taxonomy" id="1506151"/>
    <lineage>
        <taxon>Eukaryota</taxon>
        <taxon>Fungi</taxon>
        <taxon>Dikarya</taxon>
        <taxon>Ascomycota</taxon>
        <taxon>Pezizomycotina</taxon>
        <taxon>Eurotiomycetes</taxon>
        <taxon>Eurotiomycetidae</taxon>
        <taxon>Eurotiales</taxon>
        <taxon>Aspergillaceae</taxon>
        <taxon>Aspergillus</taxon>
        <taxon>Aspergillus subgen. Circumdati</taxon>
    </lineage>
</organism>
<dbReference type="Proteomes" id="UP000325579">
    <property type="component" value="Unassembled WGS sequence"/>
</dbReference>
<dbReference type="RefSeq" id="XP_031942134.1">
    <property type="nucleotide sequence ID" value="XM_032087023.1"/>
</dbReference>
<sequence>MAKKPKIDTPRTETNNLAAKDEQTVTAMFIALVRELSALATQTPHTWTIERINFRATFKLKQHMTAEVDGAFWDRDTRLTKSIFEAKRKQRADIFDTVRMQEGAELAAWYAVADYNSLPGLNGRRILFSLNWKEAWVTFATPGSKYREYLSNGSFEKGRPEYYLKL</sequence>
<dbReference type="EMBL" id="ML736764">
    <property type="protein sequence ID" value="KAE8404815.1"/>
    <property type="molecule type" value="Genomic_DNA"/>
</dbReference>
<evidence type="ECO:0000313" key="2">
    <source>
        <dbReference type="Proteomes" id="UP000325579"/>
    </source>
</evidence>
<accession>A0A5N6I790</accession>
<keyword evidence="2" id="KW-1185">Reference proteome</keyword>
<dbReference type="GeneID" id="43671714"/>
<dbReference type="OrthoDB" id="3508621at2759"/>